<dbReference type="Proteomes" id="UP000000343">
    <property type="component" value="Plasmid pACIX902"/>
</dbReference>
<dbReference type="AlphaFoldDB" id="E8X708"/>
<evidence type="ECO:0000313" key="2">
    <source>
        <dbReference type="EMBL" id="ADW71117.1"/>
    </source>
</evidence>
<reference evidence="3" key="1">
    <citation type="submission" date="2011-01" db="EMBL/GenBank/DDBJ databases">
        <title>Complete sequence of plasmid2 of Acidobacterium sp. MP5ACTX9.</title>
        <authorList>
            <consortium name="US DOE Joint Genome Institute"/>
            <person name="Lucas S."/>
            <person name="Copeland A."/>
            <person name="Lapidus A."/>
            <person name="Cheng J.-F."/>
            <person name="Goodwin L."/>
            <person name="Pitluck S."/>
            <person name="Teshima H."/>
            <person name="Detter J.C."/>
            <person name="Han C."/>
            <person name="Tapia R."/>
            <person name="Land M."/>
            <person name="Hauser L."/>
            <person name="Kyrpides N."/>
            <person name="Ivanova N."/>
            <person name="Ovchinnikova G."/>
            <person name="Pagani I."/>
            <person name="Rawat S.R."/>
            <person name="Mannisto M."/>
            <person name="Haggblom M.M."/>
            <person name="Woyke T."/>
        </authorList>
    </citation>
    <scope>NUCLEOTIDE SEQUENCE [LARGE SCALE GENOMIC DNA]</scope>
    <source>
        <strain evidence="3">MP5ACTX9</strain>
        <plasmid evidence="3">Plasmid pACIX902</plasmid>
    </source>
</reference>
<sequence>MRMQWMAAVLMTVTGVLPCAARAAETEGKWVAEVSGVTLLEPVYARVSLERSGDTLTGMWGSETVKGTIKGSAVTIMLTGNDGEGGSLTGKIVADAGEGAGTMTGLGRRPGSAGGGRAPVPQEISWKLTRELVPPAKPREVNYEPTTFQAYYYAGNKPGIHIFPGDIVHTWAPDSGGTDKTLKRVALGGDPNIGPIYVEGALPGDTLVVHLIKIAPNRPTAQQGSRLMQYSVMPAYSLAAKYDQRFNGEYQLDNATGIATLTAPTPALKNFKVQMKPMLGCISVAPPGMEAFGGTHLGPYGGNLDYNGVVSGATMYFPVSHPGALFGFGDGHAAMGDGEVTQTGLETSMAVDFSVEVIKGYQTAQVREEDPEYIISFGVAGSLQEALKVSTAQLATWIKHDYGLTDSEVALFLGAEMKYEVTELVDPEFDVVSKVPKSALAMLVSQNKQ</sequence>
<keyword evidence="1" id="KW-0732">Signal</keyword>
<dbReference type="KEGG" id="acm:AciX9_3831"/>
<geneLocation type="plasmid" evidence="2 3">
    <name>pACIX902</name>
</geneLocation>
<gene>
    <name evidence="2" type="ordered locus">AciX9_3831</name>
</gene>
<feature type="signal peptide" evidence="1">
    <location>
        <begin position="1"/>
        <end position="23"/>
    </location>
</feature>
<dbReference type="GO" id="GO:0016811">
    <property type="term" value="F:hydrolase activity, acting on carbon-nitrogen (but not peptide) bonds, in linear amides"/>
    <property type="evidence" value="ECO:0007669"/>
    <property type="project" value="InterPro"/>
</dbReference>
<name>E8X708_GRATM</name>
<dbReference type="EMBL" id="CP002482">
    <property type="protein sequence ID" value="ADW71117.1"/>
    <property type="molecule type" value="Genomic_DNA"/>
</dbReference>
<dbReference type="Gene3D" id="2.60.120.580">
    <property type="entry name" value="Acetamidase/Formamidase-like domains"/>
    <property type="match status" value="1"/>
</dbReference>
<dbReference type="PANTHER" id="PTHR31891:SF1">
    <property type="entry name" value="FORMAMIDASE C869.04-RELATED"/>
    <property type="match status" value="1"/>
</dbReference>
<dbReference type="InterPro" id="IPR004304">
    <property type="entry name" value="FmdA_AmdA"/>
</dbReference>
<feature type="chain" id="PRO_5003230305" evidence="1">
    <location>
        <begin position="24"/>
        <end position="449"/>
    </location>
</feature>
<dbReference type="SUPFAM" id="SSF141130">
    <property type="entry name" value="Acetamidase/Formamidase-like"/>
    <property type="match status" value="1"/>
</dbReference>
<evidence type="ECO:0000313" key="3">
    <source>
        <dbReference type="Proteomes" id="UP000000343"/>
    </source>
</evidence>
<dbReference type="PANTHER" id="PTHR31891">
    <property type="entry name" value="FORMAMIDASE C869.04-RELATED"/>
    <property type="match status" value="1"/>
</dbReference>
<organism evidence="3">
    <name type="scientific">Granulicella tundricola (strain ATCC BAA-1859 / DSM 23138 / MP5ACTX9)</name>
    <dbReference type="NCBI Taxonomy" id="1198114"/>
    <lineage>
        <taxon>Bacteria</taxon>
        <taxon>Pseudomonadati</taxon>
        <taxon>Acidobacteriota</taxon>
        <taxon>Terriglobia</taxon>
        <taxon>Terriglobales</taxon>
        <taxon>Acidobacteriaceae</taxon>
        <taxon>Granulicella</taxon>
    </lineage>
</organism>
<proteinExistence type="predicted"/>
<dbReference type="RefSeq" id="WP_013582139.1">
    <property type="nucleotide sequence ID" value="NC_015065.1"/>
</dbReference>
<dbReference type="Pfam" id="PF03069">
    <property type="entry name" value="FmdA_AmdA"/>
    <property type="match status" value="1"/>
</dbReference>
<evidence type="ECO:0000256" key="1">
    <source>
        <dbReference type="SAM" id="SignalP"/>
    </source>
</evidence>
<keyword evidence="2" id="KW-0614">Plasmid</keyword>
<accession>E8X708</accession>
<keyword evidence="3" id="KW-1185">Reference proteome</keyword>
<dbReference type="HOGENOM" id="CLU_032013_1_1_0"/>
<protein>
    <submittedName>
        <fullName evidence="2">Acetamidase/Formamidase</fullName>
    </submittedName>
</protein>
<dbReference type="Gene3D" id="3.10.28.20">
    <property type="entry name" value="Acetamidase/Formamidase-like domains"/>
    <property type="match status" value="1"/>
</dbReference>